<proteinExistence type="predicted"/>
<sequence length="333" mass="37399">MPKATGEVRLAHNGKKIASTHGFSAVETERLEQALRASAKTIAPTPIGQNRNTLYASHKNHIMTQFQNQWDWSKASQKWTESSIGKVFSNYLFDYNKKSTPKTASKVRTPKTIPKAKTTKKDDTLNSVSHPKHIVPYLGEEEEAPIKPTRGRPRKNPISFTSINKSPSPDDQLIPELWESPFDKPSRSPIDSVLPSTEHSLEEPKSEDAAQILPKLADIILVVYPGSSDPWGRESFSFPLWRCQVPVNGRDAAPESLSDWRDLSFVDFIRQLESEQVLTSEEMVVWSEYDYIITSDVTFASAVQEQLHDASNNNLAPNEATFAIIKRPKKLTG</sequence>
<dbReference type="OrthoDB" id="3913827at2759"/>
<protein>
    <submittedName>
        <fullName evidence="2">Uncharacterized protein</fullName>
    </submittedName>
</protein>
<dbReference type="Proteomes" id="UP000767238">
    <property type="component" value="Unassembled WGS sequence"/>
</dbReference>
<evidence type="ECO:0000313" key="2">
    <source>
        <dbReference type="EMBL" id="KAH0220637.1"/>
    </source>
</evidence>
<dbReference type="EMBL" id="JAHFYH010000037">
    <property type="protein sequence ID" value="KAH0220637.1"/>
    <property type="molecule type" value="Genomic_DNA"/>
</dbReference>
<reference evidence="2" key="2">
    <citation type="submission" date="2021-08" db="EMBL/GenBank/DDBJ databases">
        <authorList>
            <person name="Gostincar C."/>
            <person name="Sun X."/>
            <person name="Song Z."/>
            <person name="Gunde-Cimerman N."/>
        </authorList>
    </citation>
    <scope>NUCLEOTIDE SEQUENCE</scope>
    <source>
        <strain evidence="2">EXF-8016</strain>
    </source>
</reference>
<organism evidence="2 3">
    <name type="scientific">Aureobasidium melanogenum</name>
    <name type="common">Aureobasidium pullulans var. melanogenum</name>
    <dbReference type="NCBI Taxonomy" id="46634"/>
    <lineage>
        <taxon>Eukaryota</taxon>
        <taxon>Fungi</taxon>
        <taxon>Dikarya</taxon>
        <taxon>Ascomycota</taxon>
        <taxon>Pezizomycotina</taxon>
        <taxon>Dothideomycetes</taxon>
        <taxon>Dothideomycetidae</taxon>
        <taxon>Dothideales</taxon>
        <taxon>Saccotheciaceae</taxon>
        <taxon>Aureobasidium</taxon>
    </lineage>
</organism>
<reference evidence="2" key="1">
    <citation type="journal article" date="2021" name="J Fungi (Basel)">
        <title>Virulence traits and population genomics of the black yeast Aureobasidium melanogenum.</title>
        <authorList>
            <person name="Cernosa A."/>
            <person name="Sun X."/>
            <person name="Gostincar C."/>
            <person name="Fang C."/>
            <person name="Gunde-Cimerman N."/>
            <person name="Song Z."/>
        </authorList>
    </citation>
    <scope>NUCLEOTIDE SEQUENCE</scope>
    <source>
        <strain evidence="2">EXF-8016</strain>
    </source>
</reference>
<feature type="region of interest" description="Disordered" evidence="1">
    <location>
        <begin position="101"/>
        <end position="206"/>
    </location>
</feature>
<dbReference type="AlphaFoldDB" id="A0A9P8K6L8"/>
<gene>
    <name evidence="2" type="ORF">KCV03_g5521</name>
</gene>
<evidence type="ECO:0000313" key="3">
    <source>
        <dbReference type="Proteomes" id="UP000767238"/>
    </source>
</evidence>
<accession>A0A9P8K6L8</accession>
<feature type="non-terminal residue" evidence="2">
    <location>
        <position position="1"/>
    </location>
</feature>
<evidence type="ECO:0000256" key="1">
    <source>
        <dbReference type="SAM" id="MobiDB-lite"/>
    </source>
</evidence>
<name>A0A9P8K6L8_AURME</name>
<feature type="compositionally biased region" description="Polar residues" evidence="1">
    <location>
        <begin position="158"/>
        <end position="169"/>
    </location>
</feature>
<comment type="caution">
    <text evidence="2">The sequence shown here is derived from an EMBL/GenBank/DDBJ whole genome shotgun (WGS) entry which is preliminary data.</text>
</comment>